<protein>
    <recommendedName>
        <fullName evidence="2">F-box associated domain-containing protein</fullName>
    </recommendedName>
</protein>
<organism evidence="1">
    <name type="scientific">Arundo donax</name>
    <name type="common">Giant reed</name>
    <name type="synonym">Donax arundinaceus</name>
    <dbReference type="NCBI Taxonomy" id="35708"/>
    <lineage>
        <taxon>Eukaryota</taxon>
        <taxon>Viridiplantae</taxon>
        <taxon>Streptophyta</taxon>
        <taxon>Embryophyta</taxon>
        <taxon>Tracheophyta</taxon>
        <taxon>Spermatophyta</taxon>
        <taxon>Magnoliopsida</taxon>
        <taxon>Liliopsida</taxon>
        <taxon>Poales</taxon>
        <taxon>Poaceae</taxon>
        <taxon>PACMAD clade</taxon>
        <taxon>Arundinoideae</taxon>
        <taxon>Arundineae</taxon>
        <taxon>Arundo</taxon>
    </lineage>
</organism>
<reference evidence="1" key="2">
    <citation type="journal article" date="2015" name="Data Brief">
        <title>Shoot transcriptome of the giant reed, Arundo donax.</title>
        <authorList>
            <person name="Barrero R.A."/>
            <person name="Guerrero F.D."/>
            <person name="Moolhuijzen P."/>
            <person name="Goolsby J.A."/>
            <person name="Tidwell J."/>
            <person name="Bellgard S.E."/>
            <person name="Bellgard M.I."/>
        </authorList>
    </citation>
    <scope>NUCLEOTIDE SEQUENCE</scope>
    <source>
        <tissue evidence="1">Shoot tissue taken approximately 20 cm above the soil surface</tissue>
    </source>
</reference>
<evidence type="ECO:0000313" key="1">
    <source>
        <dbReference type="EMBL" id="JAE28702.1"/>
    </source>
</evidence>
<accession>A0A0A9GVZ8</accession>
<proteinExistence type="predicted"/>
<name>A0A0A9GVZ8_ARUDO</name>
<dbReference type="EMBL" id="GBRH01169194">
    <property type="protein sequence ID" value="JAE28702.1"/>
    <property type="molecule type" value="Transcribed_RNA"/>
</dbReference>
<sequence>MKLCVWALGDDGVWAMKHSIDLRKLFDGRWDYRAEIKYNVIGIHPDCNIVYFVQGEDHTLISYAMDRGEICVIRDLSCANYPPYLPYVPLFSVSLPS</sequence>
<reference evidence="1" key="1">
    <citation type="submission" date="2014-09" db="EMBL/GenBank/DDBJ databases">
        <authorList>
            <person name="Magalhaes I.L.F."/>
            <person name="Oliveira U."/>
            <person name="Santos F.R."/>
            <person name="Vidigal T.H.D.A."/>
            <person name="Brescovit A.D."/>
            <person name="Santos A.J."/>
        </authorList>
    </citation>
    <scope>NUCLEOTIDE SEQUENCE</scope>
    <source>
        <tissue evidence="1">Shoot tissue taken approximately 20 cm above the soil surface</tissue>
    </source>
</reference>
<dbReference type="AlphaFoldDB" id="A0A0A9GVZ8"/>
<evidence type="ECO:0008006" key="2">
    <source>
        <dbReference type="Google" id="ProtNLM"/>
    </source>
</evidence>